<organism evidence="4 5">
    <name type="scientific">Metarhizium album (strain ARSEF 1941)</name>
    <dbReference type="NCBI Taxonomy" id="1081103"/>
    <lineage>
        <taxon>Eukaryota</taxon>
        <taxon>Fungi</taxon>
        <taxon>Dikarya</taxon>
        <taxon>Ascomycota</taxon>
        <taxon>Pezizomycotina</taxon>
        <taxon>Sordariomycetes</taxon>
        <taxon>Hypocreomycetidae</taxon>
        <taxon>Hypocreales</taxon>
        <taxon>Clavicipitaceae</taxon>
        <taxon>Metarhizium</taxon>
    </lineage>
</organism>
<protein>
    <submittedName>
        <fullName evidence="4">CAP domain protein</fullName>
    </submittedName>
</protein>
<feature type="chain" id="PRO_5002081904" evidence="2">
    <location>
        <begin position="25"/>
        <end position="290"/>
    </location>
</feature>
<dbReference type="HOGENOM" id="CLU_960032_0_0_1"/>
<sequence>MKSSLFLVAASAAVAVAGPLKARALETVVSTIHCTKTVTVGDPGPTQPPIFLENKVVVSTSLDALDRQQGGANQNHYPQPVPQPQPQPDPQPRPEPQPQPDPQPQPKPVPQPQPKPVPQPQPQPEPVPVPQPESDPNPPVGDANSYQNQMLRIHNEKRALHRNTPPMKSDPKLAQGAYKVAQSCVMEHNIKRDVDGGGYGQNLAAATTTLEVDRISGADKPTEFGVTAVKECCLGRVGITWLRLYDMPSRHDLSPGINLHRLSLPEAWQRSHKDGRERFTAHHSKLRPAL</sequence>
<dbReference type="SUPFAM" id="SSF55797">
    <property type="entry name" value="PR-1-like"/>
    <property type="match status" value="1"/>
</dbReference>
<feature type="signal peptide" evidence="2">
    <location>
        <begin position="1"/>
        <end position="24"/>
    </location>
</feature>
<dbReference type="STRING" id="1081103.A0A0B2X6L6"/>
<dbReference type="Proteomes" id="UP000030816">
    <property type="component" value="Unassembled WGS sequence"/>
</dbReference>
<evidence type="ECO:0000256" key="1">
    <source>
        <dbReference type="SAM" id="MobiDB-lite"/>
    </source>
</evidence>
<keyword evidence="5" id="KW-1185">Reference proteome</keyword>
<dbReference type="AlphaFoldDB" id="A0A0B2X6L6"/>
<feature type="compositionally biased region" description="Pro residues" evidence="1">
    <location>
        <begin position="79"/>
        <end position="139"/>
    </location>
</feature>
<gene>
    <name evidence="4" type="ORF">MAM_00394</name>
</gene>
<dbReference type="GeneID" id="63734849"/>
<dbReference type="InterPro" id="IPR035940">
    <property type="entry name" value="CAP_sf"/>
</dbReference>
<evidence type="ECO:0000256" key="2">
    <source>
        <dbReference type="SAM" id="SignalP"/>
    </source>
</evidence>
<evidence type="ECO:0000259" key="3">
    <source>
        <dbReference type="SMART" id="SM00198"/>
    </source>
</evidence>
<comment type="caution">
    <text evidence="4">The sequence shown here is derived from an EMBL/GenBank/DDBJ whole genome shotgun (WGS) entry which is preliminary data.</text>
</comment>
<reference evidence="4 5" key="1">
    <citation type="journal article" date="2014" name="Proc. Natl. Acad. Sci. U.S.A.">
        <title>Trajectory and genomic determinants of fungal-pathogen speciation and host adaptation.</title>
        <authorList>
            <person name="Hu X."/>
            <person name="Xiao G."/>
            <person name="Zheng P."/>
            <person name="Shang Y."/>
            <person name="Su Y."/>
            <person name="Zhang X."/>
            <person name="Liu X."/>
            <person name="Zhan S."/>
            <person name="St Leger R.J."/>
            <person name="Wang C."/>
        </authorList>
    </citation>
    <scope>NUCLEOTIDE SEQUENCE [LARGE SCALE GENOMIC DNA]</scope>
    <source>
        <strain evidence="4 5">ARSEF 1941</strain>
    </source>
</reference>
<keyword evidence="2" id="KW-0732">Signal</keyword>
<dbReference type="OrthoDB" id="337038at2759"/>
<accession>A0A0B2X6L6</accession>
<name>A0A0B2X6L6_METAS</name>
<proteinExistence type="predicted"/>
<feature type="region of interest" description="Disordered" evidence="1">
    <location>
        <begin position="68"/>
        <end position="145"/>
    </location>
</feature>
<dbReference type="Gene3D" id="3.40.33.10">
    <property type="entry name" value="CAP"/>
    <property type="match status" value="1"/>
</dbReference>
<evidence type="ECO:0000313" key="5">
    <source>
        <dbReference type="Proteomes" id="UP000030816"/>
    </source>
</evidence>
<dbReference type="EMBL" id="AZHE01000001">
    <property type="protein sequence ID" value="KHO01393.1"/>
    <property type="molecule type" value="Genomic_DNA"/>
</dbReference>
<dbReference type="InterPro" id="IPR014044">
    <property type="entry name" value="CAP_dom"/>
</dbReference>
<feature type="domain" description="SCP" evidence="3">
    <location>
        <begin position="145"/>
        <end position="261"/>
    </location>
</feature>
<dbReference type="SMART" id="SM00198">
    <property type="entry name" value="SCP"/>
    <property type="match status" value="1"/>
</dbReference>
<evidence type="ECO:0000313" key="4">
    <source>
        <dbReference type="EMBL" id="KHO01393.1"/>
    </source>
</evidence>
<dbReference type="RefSeq" id="XP_040682458.1">
    <property type="nucleotide sequence ID" value="XM_040819193.1"/>
</dbReference>